<feature type="compositionally biased region" description="Basic and acidic residues" evidence="1">
    <location>
        <begin position="11"/>
        <end position="24"/>
    </location>
</feature>
<protein>
    <submittedName>
        <fullName evidence="2">Uncharacterized protein</fullName>
    </submittedName>
</protein>
<feature type="region of interest" description="Disordered" evidence="1">
    <location>
        <begin position="1"/>
        <end position="77"/>
    </location>
</feature>
<feature type="compositionally biased region" description="Polar residues" evidence="1">
    <location>
        <begin position="1"/>
        <end position="10"/>
    </location>
</feature>
<gene>
    <name evidence="2" type="ORF">SAMN06296378_0280</name>
</gene>
<dbReference type="EMBL" id="OCST01000001">
    <property type="protein sequence ID" value="SOE48812.1"/>
    <property type="molecule type" value="Genomic_DNA"/>
</dbReference>
<proteinExistence type="predicted"/>
<evidence type="ECO:0000313" key="2">
    <source>
        <dbReference type="EMBL" id="SOE48812.1"/>
    </source>
</evidence>
<name>A0A2C8YER5_9MICO</name>
<evidence type="ECO:0000256" key="1">
    <source>
        <dbReference type="SAM" id="MobiDB-lite"/>
    </source>
</evidence>
<dbReference type="Proteomes" id="UP000219440">
    <property type="component" value="Unassembled WGS sequence"/>
</dbReference>
<keyword evidence="3" id="KW-1185">Reference proteome</keyword>
<evidence type="ECO:0000313" key="3">
    <source>
        <dbReference type="Proteomes" id="UP000219440"/>
    </source>
</evidence>
<dbReference type="AlphaFoldDB" id="A0A2C8YER5"/>
<feature type="compositionally biased region" description="Basic and acidic residues" evidence="1">
    <location>
        <begin position="58"/>
        <end position="77"/>
    </location>
</feature>
<organism evidence="2 3">
    <name type="scientific">Salinibacterium xinjiangense</name>
    <dbReference type="NCBI Taxonomy" id="386302"/>
    <lineage>
        <taxon>Bacteria</taxon>
        <taxon>Bacillati</taxon>
        <taxon>Actinomycetota</taxon>
        <taxon>Actinomycetes</taxon>
        <taxon>Micrococcales</taxon>
        <taxon>Microbacteriaceae</taxon>
        <taxon>Salinibacterium</taxon>
    </lineage>
</organism>
<sequence length="77" mass="8276">MWPQGVNWSSHKGDRMSDAGKEFDDTGVIEAQGPDVEVSSDTPAPSAGLDPAQAYLDDQVRSVRSAEEGQREAPDTE</sequence>
<reference evidence="2 3" key="1">
    <citation type="submission" date="2017-09" db="EMBL/GenBank/DDBJ databases">
        <authorList>
            <person name="Ehlers B."/>
            <person name="Leendertz F.H."/>
        </authorList>
    </citation>
    <scope>NUCLEOTIDE SEQUENCE [LARGE SCALE GENOMIC DNA]</scope>
    <source>
        <strain evidence="2 3">CGMCC 1.05381</strain>
    </source>
</reference>
<accession>A0A2C8YER5</accession>